<dbReference type="PATRIC" id="fig|1121451.3.peg.785"/>
<name>L0R7V0_9BACT</name>
<evidence type="ECO:0000313" key="2">
    <source>
        <dbReference type="Proteomes" id="UP000010808"/>
    </source>
</evidence>
<dbReference type="KEGG" id="dhy:DESAM_20526"/>
<dbReference type="Proteomes" id="UP000010808">
    <property type="component" value="Chromosome"/>
</dbReference>
<dbReference type="OrthoDB" id="5439117at2"/>
<dbReference type="HOGENOM" id="CLU_455428_0_0_7"/>
<organism evidence="1 2">
    <name type="scientific">Maridesulfovibrio hydrothermalis AM13 = DSM 14728</name>
    <dbReference type="NCBI Taxonomy" id="1121451"/>
    <lineage>
        <taxon>Bacteria</taxon>
        <taxon>Pseudomonadati</taxon>
        <taxon>Thermodesulfobacteriota</taxon>
        <taxon>Desulfovibrionia</taxon>
        <taxon>Desulfovibrionales</taxon>
        <taxon>Desulfovibrionaceae</taxon>
        <taxon>Maridesulfovibrio</taxon>
    </lineage>
</organism>
<dbReference type="AlphaFoldDB" id="L0R7V0"/>
<protein>
    <submittedName>
        <fullName evidence="1">Uncharacterized protein</fullName>
    </submittedName>
</protein>
<dbReference type="STRING" id="1121451.DESAM_20526"/>
<gene>
    <name evidence="1" type="ORF">DESAM_20526</name>
</gene>
<evidence type="ECO:0000313" key="1">
    <source>
        <dbReference type="EMBL" id="CCO22813.1"/>
    </source>
</evidence>
<dbReference type="eggNOG" id="ENOG502ZFCZ">
    <property type="taxonomic scope" value="Bacteria"/>
</dbReference>
<keyword evidence="2" id="KW-1185">Reference proteome</keyword>
<accession>L0R7V0</accession>
<dbReference type="EMBL" id="FO203522">
    <property type="protein sequence ID" value="CCO22813.1"/>
    <property type="molecule type" value="Genomic_DNA"/>
</dbReference>
<sequence length="599" mass="65595">MENLTVADLTLDGTNLTKAGATEKSDSLKQVFPESYWADRFNRAGLKNRYELTGPSEAMEVQSKVKTLQETLSSFRWPADGFGLRDARLVVNDPALDNKISASITPKDDVQRYYRFYSRGFTGESPTLLDSGIYKFDMMLGADKSSLEVELTKGMDNNAVLEAVRDAVNDSTLPVQARIIKQNVPGANLDDLLGTGSALAFSVNTAYVATEENRGDSTQNLDAANELSFSDSSGHLISHLKLDETQKPIGPAIEARYDLSGLVAGSSSNYLSKAFDANGTTTLASGEHSIGYTIGAETGTITFRVADGDSWETVLGRIEDSAAGASSKITAEVVDAKLVSPVYTGDDYYLIDGKSVSISAVSPKMGERLTLELASGLEVLGLNATAHPGADSVMVINGTTEVRAPSEFALDNGRVLVDLEQNFGDTLPLRVASGVEEMKKNVGLVTDAYNDLRKTILPSEELFREGFADLWRDPVVENRVDLSWMGFREAEKDKEIWFDSDKFYAALIADPDKVQKLLDDEDGLFTKWQEVNDQVIENKVSSYLIPETSLPGPWLPEPSPRTELELEKKRELVDTFDETFNFDFDTVTDDTGRLFSKKG</sequence>
<proteinExistence type="predicted"/>
<reference evidence="1 2" key="1">
    <citation type="submission" date="2012-10" db="EMBL/GenBank/DDBJ databases">
        <authorList>
            <person name="Genoscope - CEA"/>
        </authorList>
    </citation>
    <scope>NUCLEOTIDE SEQUENCE [LARGE SCALE GENOMIC DNA]</scope>
    <source>
        <strain evidence="2">AM13 / DSM 14728</strain>
    </source>
</reference>